<dbReference type="AlphaFoldDB" id="A0A9W8B021"/>
<feature type="signal peptide" evidence="2">
    <location>
        <begin position="1"/>
        <end position="20"/>
    </location>
</feature>
<name>A0A9W8B021_9FUNG</name>
<evidence type="ECO:0000256" key="1">
    <source>
        <dbReference type="SAM" id="MobiDB-lite"/>
    </source>
</evidence>
<protein>
    <submittedName>
        <fullName evidence="3">Uncharacterized protein</fullName>
    </submittedName>
</protein>
<feature type="chain" id="PRO_5040780947" evidence="2">
    <location>
        <begin position="21"/>
        <end position="209"/>
    </location>
</feature>
<comment type="caution">
    <text evidence="3">The sequence shown here is derived from an EMBL/GenBank/DDBJ whole genome shotgun (WGS) entry which is preliminary data.</text>
</comment>
<proteinExistence type="predicted"/>
<dbReference type="OrthoDB" id="10469859at2759"/>
<keyword evidence="4" id="KW-1185">Reference proteome</keyword>
<gene>
    <name evidence="3" type="ORF">H4R34_003795</name>
</gene>
<accession>A0A9W8B021</accession>
<dbReference type="Proteomes" id="UP001151582">
    <property type="component" value="Unassembled WGS sequence"/>
</dbReference>
<sequence>MRLSVCISIVCLLGSTLVLADENSGNPGDSGAATNSANVQVTPAPECAAADGCPASTPSECKDQCSQAAPAPKPTDSGKASKDHINDSDSVDDDDDESNSKKNGNSSKHGSGSSANDEEPSPTEPGSHHKHHSKGHHKHSKTSSSHPTDHIDASGSEDEGMSKTHRDVSTVRSYDRLEDLFNAGARYGASMQVTVAGLVLASLAAGYWH</sequence>
<feature type="region of interest" description="Disordered" evidence="1">
    <location>
        <begin position="47"/>
        <end position="171"/>
    </location>
</feature>
<organism evidence="3 4">
    <name type="scientific">Dimargaris verticillata</name>
    <dbReference type="NCBI Taxonomy" id="2761393"/>
    <lineage>
        <taxon>Eukaryota</taxon>
        <taxon>Fungi</taxon>
        <taxon>Fungi incertae sedis</taxon>
        <taxon>Zoopagomycota</taxon>
        <taxon>Kickxellomycotina</taxon>
        <taxon>Dimargaritomycetes</taxon>
        <taxon>Dimargaritales</taxon>
        <taxon>Dimargaritaceae</taxon>
        <taxon>Dimargaris</taxon>
    </lineage>
</organism>
<feature type="compositionally biased region" description="Basic residues" evidence="1">
    <location>
        <begin position="128"/>
        <end position="141"/>
    </location>
</feature>
<keyword evidence="2" id="KW-0732">Signal</keyword>
<feature type="compositionally biased region" description="Polar residues" evidence="1">
    <location>
        <begin position="56"/>
        <end position="67"/>
    </location>
</feature>
<evidence type="ECO:0000313" key="3">
    <source>
        <dbReference type="EMBL" id="KAJ1976924.1"/>
    </source>
</evidence>
<reference evidence="3" key="1">
    <citation type="submission" date="2022-07" db="EMBL/GenBank/DDBJ databases">
        <title>Phylogenomic reconstructions and comparative analyses of Kickxellomycotina fungi.</title>
        <authorList>
            <person name="Reynolds N.K."/>
            <person name="Stajich J.E."/>
            <person name="Barry K."/>
            <person name="Grigoriev I.V."/>
            <person name="Crous P."/>
            <person name="Smith M.E."/>
        </authorList>
    </citation>
    <scope>NUCLEOTIDE SEQUENCE</scope>
    <source>
        <strain evidence="3">RSA 567</strain>
    </source>
</reference>
<dbReference type="EMBL" id="JANBQB010000389">
    <property type="protein sequence ID" value="KAJ1976924.1"/>
    <property type="molecule type" value="Genomic_DNA"/>
</dbReference>
<evidence type="ECO:0000256" key="2">
    <source>
        <dbReference type="SAM" id="SignalP"/>
    </source>
</evidence>
<feature type="compositionally biased region" description="Basic and acidic residues" evidence="1">
    <location>
        <begin position="160"/>
        <end position="171"/>
    </location>
</feature>
<evidence type="ECO:0000313" key="4">
    <source>
        <dbReference type="Proteomes" id="UP001151582"/>
    </source>
</evidence>
<feature type="compositionally biased region" description="Low complexity" evidence="1">
    <location>
        <begin position="101"/>
        <end position="115"/>
    </location>
</feature>